<feature type="domain" description="MHC class I-like antigen recognition-like" evidence="12">
    <location>
        <begin position="22"/>
        <end position="113"/>
    </location>
</feature>
<dbReference type="GO" id="GO:0009897">
    <property type="term" value="C:external side of plasma membrane"/>
    <property type="evidence" value="ECO:0000318"/>
    <property type="project" value="GO_Central"/>
</dbReference>
<reference evidence="13" key="1">
    <citation type="submission" date="2009-12" db="EMBL/GenBank/DDBJ databases">
        <title>The Genome Sequence of Anolis carolinensis (Green Anole Lizard).</title>
        <authorList>
            <consortium name="The Genome Sequencing Platform"/>
            <person name="Di Palma F."/>
            <person name="Alfoldi J."/>
            <person name="Heiman D."/>
            <person name="Young S."/>
            <person name="Grabherr M."/>
            <person name="Johnson J."/>
            <person name="Lander E.S."/>
            <person name="Lindblad-Toh K."/>
        </authorList>
    </citation>
    <scope>NUCLEOTIDE SEQUENCE [LARGE SCALE GENOMIC DNA]</scope>
    <source>
        <strain evidence="13">JBL SC #1</strain>
    </source>
</reference>
<dbReference type="Proteomes" id="UP000001646">
    <property type="component" value="Unplaced"/>
</dbReference>
<keyword evidence="7" id="KW-0472">Membrane</keyword>
<dbReference type="InterPro" id="IPR001039">
    <property type="entry name" value="MHC_I_a_a1/a2"/>
</dbReference>
<keyword evidence="6" id="KW-1133">Transmembrane helix</keyword>
<evidence type="ECO:0000256" key="3">
    <source>
        <dbReference type="ARBA" id="ARBA00022692"/>
    </source>
</evidence>
<keyword evidence="2" id="KW-0490">MHC I</keyword>
<dbReference type="PANTHER" id="PTHR16675">
    <property type="entry name" value="MHC CLASS I-RELATED"/>
    <property type="match status" value="1"/>
</dbReference>
<keyword evidence="3" id="KW-0812">Transmembrane</keyword>
<keyword evidence="9" id="KW-0325">Glycoprotein</keyword>
<feature type="signal peptide" evidence="11">
    <location>
        <begin position="1"/>
        <end position="20"/>
    </location>
</feature>
<evidence type="ECO:0000259" key="12">
    <source>
        <dbReference type="Pfam" id="PF00129"/>
    </source>
</evidence>
<evidence type="ECO:0000256" key="11">
    <source>
        <dbReference type="SAM" id="SignalP"/>
    </source>
</evidence>
<evidence type="ECO:0000256" key="2">
    <source>
        <dbReference type="ARBA" id="ARBA00022451"/>
    </source>
</evidence>
<proteinExistence type="inferred from homology"/>
<dbReference type="GeneTree" id="ENSGT01150000286995"/>
<reference evidence="13" key="3">
    <citation type="submission" date="2025-09" db="UniProtKB">
        <authorList>
            <consortium name="Ensembl"/>
        </authorList>
    </citation>
    <scope>IDENTIFICATION</scope>
</reference>
<keyword evidence="4 11" id="KW-0732">Signal</keyword>
<dbReference type="Ensembl" id="ENSACAT00000054772.1">
    <property type="protein sequence ID" value="ENSACAP00000035900.1"/>
    <property type="gene ID" value="ENSACAG00000037930.1"/>
</dbReference>
<dbReference type="GO" id="GO:0042612">
    <property type="term" value="C:MHC class I protein complex"/>
    <property type="evidence" value="ECO:0007669"/>
    <property type="project" value="UniProtKB-KW"/>
</dbReference>
<dbReference type="PANTHER" id="PTHR16675:SF242">
    <property type="entry name" value="MAJOR HISTOCOMPATIBILITY COMPLEX CLASS I-RELATED GENE PROTEIN"/>
    <property type="match status" value="1"/>
</dbReference>
<dbReference type="InterPro" id="IPR037055">
    <property type="entry name" value="MHC_I-like_Ag-recog_sf"/>
</dbReference>
<name>A0A803TL10_ANOCA</name>
<sequence>LMFCLLSGIFCSLPHLPTFCVSLSGLHTFQWMYGCELRNNWSKRGYYQYAYDGRDYISLDKKTLTWTAADVPAQNTKRKWDANFRDNKFKKFYLEETCIKWLQRYLNYGKETLLRTGEGGGHEEQGCRIITACSFPTLLCFNVGETETPDRKGTGEFEVQHFRSREKRRETHL</sequence>
<comment type="subcellular location">
    <subcellularLocation>
        <location evidence="1">Membrane</location>
        <topology evidence="1">Single-pass type I membrane protein</topology>
    </subcellularLocation>
</comment>
<dbReference type="AlphaFoldDB" id="A0A803TL10"/>
<keyword evidence="8" id="KW-1015">Disulfide bond</keyword>
<feature type="chain" id="PRO_5032532137" description="MHC class I-like antigen recognition-like domain-containing protein" evidence="11">
    <location>
        <begin position="21"/>
        <end position="173"/>
    </location>
</feature>
<dbReference type="Pfam" id="PF00129">
    <property type="entry name" value="MHC_I"/>
    <property type="match status" value="1"/>
</dbReference>
<dbReference type="GO" id="GO:0005615">
    <property type="term" value="C:extracellular space"/>
    <property type="evidence" value="ECO:0000318"/>
    <property type="project" value="GO_Central"/>
</dbReference>
<dbReference type="Gene3D" id="3.30.500.10">
    <property type="entry name" value="MHC class I-like antigen recognition-like"/>
    <property type="match status" value="1"/>
</dbReference>
<evidence type="ECO:0000256" key="7">
    <source>
        <dbReference type="ARBA" id="ARBA00023136"/>
    </source>
</evidence>
<keyword evidence="14" id="KW-1185">Reference proteome</keyword>
<dbReference type="PRINTS" id="PR01638">
    <property type="entry name" value="MHCCLASSI"/>
</dbReference>
<accession>A0A803TL10</accession>
<dbReference type="SUPFAM" id="SSF54452">
    <property type="entry name" value="MHC antigen-recognition domain"/>
    <property type="match status" value="1"/>
</dbReference>
<evidence type="ECO:0000256" key="6">
    <source>
        <dbReference type="ARBA" id="ARBA00022989"/>
    </source>
</evidence>
<comment type="similarity">
    <text evidence="10">Belongs to the MHC class I family.</text>
</comment>
<evidence type="ECO:0000256" key="9">
    <source>
        <dbReference type="ARBA" id="ARBA00023180"/>
    </source>
</evidence>
<keyword evidence="5" id="KW-0391">Immunity</keyword>
<evidence type="ECO:0000313" key="14">
    <source>
        <dbReference type="Proteomes" id="UP000001646"/>
    </source>
</evidence>
<evidence type="ECO:0000256" key="4">
    <source>
        <dbReference type="ARBA" id="ARBA00022729"/>
    </source>
</evidence>
<organism evidence="13 14">
    <name type="scientific">Anolis carolinensis</name>
    <name type="common">Green anole</name>
    <name type="synonym">American chameleon</name>
    <dbReference type="NCBI Taxonomy" id="28377"/>
    <lineage>
        <taxon>Eukaryota</taxon>
        <taxon>Metazoa</taxon>
        <taxon>Chordata</taxon>
        <taxon>Craniata</taxon>
        <taxon>Vertebrata</taxon>
        <taxon>Euteleostomi</taxon>
        <taxon>Lepidosauria</taxon>
        <taxon>Squamata</taxon>
        <taxon>Bifurcata</taxon>
        <taxon>Unidentata</taxon>
        <taxon>Episquamata</taxon>
        <taxon>Toxicofera</taxon>
        <taxon>Iguania</taxon>
        <taxon>Dactyloidae</taxon>
        <taxon>Anolis</taxon>
    </lineage>
</organism>
<protein>
    <recommendedName>
        <fullName evidence="12">MHC class I-like antigen recognition-like domain-containing protein</fullName>
    </recommendedName>
</protein>
<evidence type="ECO:0000256" key="10">
    <source>
        <dbReference type="RuleBase" id="RU004439"/>
    </source>
</evidence>
<dbReference type="InterPro" id="IPR011162">
    <property type="entry name" value="MHC_I/II-like_Ag-recog"/>
</dbReference>
<evidence type="ECO:0000256" key="5">
    <source>
        <dbReference type="ARBA" id="ARBA00022859"/>
    </source>
</evidence>
<dbReference type="InterPro" id="IPR050208">
    <property type="entry name" value="MHC_class-I_related"/>
</dbReference>
<dbReference type="InterPro" id="IPR011161">
    <property type="entry name" value="MHC_I-like_Ag-recog"/>
</dbReference>
<reference evidence="13" key="2">
    <citation type="submission" date="2025-08" db="UniProtKB">
        <authorList>
            <consortium name="Ensembl"/>
        </authorList>
    </citation>
    <scope>IDENTIFICATION</scope>
</reference>
<evidence type="ECO:0000256" key="8">
    <source>
        <dbReference type="ARBA" id="ARBA00023157"/>
    </source>
</evidence>
<dbReference type="GO" id="GO:0002474">
    <property type="term" value="P:antigen processing and presentation of peptide antigen via MHC class I"/>
    <property type="evidence" value="ECO:0007669"/>
    <property type="project" value="UniProtKB-KW"/>
</dbReference>
<dbReference type="InParanoid" id="A0A803TL10"/>
<dbReference type="GO" id="GO:0006955">
    <property type="term" value="P:immune response"/>
    <property type="evidence" value="ECO:0000318"/>
    <property type="project" value="GO_Central"/>
</dbReference>
<evidence type="ECO:0000313" key="13">
    <source>
        <dbReference type="Ensembl" id="ENSACAP00000035900.1"/>
    </source>
</evidence>
<evidence type="ECO:0000256" key="1">
    <source>
        <dbReference type="ARBA" id="ARBA00004479"/>
    </source>
</evidence>